<proteinExistence type="predicted"/>
<dbReference type="Proteomes" id="UP000237819">
    <property type="component" value="Unassembled WGS sequence"/>
</dbReference>
<gene>
    <name evidence="1" type="ORF">C5Y93_00585</name>
</gene>
<name>A0A2S8GUW5_9BACT</name>
<protein>
    <submittedName>
        <fullName evidence="1">Uncharacterized protein</fullName>
    </submittedName>
</protein>
<organism evidence="1 2">
    <name type="scientific">Blastopirellula marina</name>
    <dbReference type="NCBI Taxonomy" id="124"/>
    <lineage>
        <taxon>Bacteria</taxon>
        <taxon>Pseudomonadati</taxon>
        <taxon>Planctomycetota</taxon>
        <taxon>Planctomycetia</taxon>
        <taxon>Pirellulales</taxon>
        <taxon>Pirellulaceae</taxon>
        <taxon>Blastopirellula</taxon>
    </lineage>
</organism>
<reference evidence="1 2" key="1">
    <citation type="submission" date="2018-02" db="EMBL/GenBank/DDBJ databases">
        <title>Comparative genomes isolates from brazilian mangrove.</title>
        <authorList>
            <person name="Araujo J.E."/>
            <person name="Taketani R.G."/>
            <person name="Silva M.C.P."/>
            <person name="Loureco M.V."/>
            <person name="Andreote F.D."/>
        </authorList>
    </citation>
    <scope>NUCLEOTIDE SEQUENCE [LARGE SCALE GENOMIC DNA]</scope>
    <source>
        <strain evidence="1 2">Nap-Phe MGV</strain>
    </source>
</reference>
<evidence type="ECO:0000313" key="1">
    <source>
        <dbReference type="EMBL" id="PQO48213.1"/>
    </source>
</evidence>
<dbReference type="AlphaFoldDB" id="A0A2S8GUW5"/>
<evidence type="ECO:0000313" key="2">
    <source>
        <dbReference type="Proteomes" id="UP000237819"/>
    </source>
</evidence>
<comment type="caution">
    <text evidence="1">The sequence shown here is derived from an EMBL/GenBank/DDBJ whole genome shotgun (WGS) entry which is preliminary data.</text>
</comment>
<sequence>MSNANSISDRRLRQLEPDACTLACTDDLNEMDLSRIWKQLPQEAREVIHRIVQVYLHQMNDES</sequence>
<accession>A0A2S8GUW5</accession>
<dbReference type="EMBL" id="PUHZ01000001">
    <property type="protein sequence ID" value="PQO48213.1"/>
    <property type="molecule type" value="Genomic_DNA"/>
</dbReference>